<proteinExistence type="predicted"/>
<dbReference type="VEuPathDB" id="FungiDB:SDRG_07438"/>
<organism evidence="1 2">
    <name type="scientific">Saprolegnia diclina (strain VS20)</name>
    <dbReference type="NCBI Taxonomy" id="1156394"/>
    <lineage>
        <taxon>Eukaryota</taxon>
        <taxon>Sar</taxon>
        <taxon>Stramenopiles</taxon>
        <taxon>Oomycota</taxon>
        <taxon>Saprolegniomycetes</taxon>
        <taxon>Saprolegniales</taxon>
        <taxon>Saprolegniaceae</taxon>
        <taxon>Saprolegnia</taxon>
    </lineage>
</organism>
<gene>
    <name evidence="1" type="ORF">SDRG_07438</name>
</gene>
<name>T0QBC6_SAPDV</name>
<dbReference type="GeneID" id="19948165"/>
<dbReference type="Proteomes" id="UP000030762">
    <property type="component" value="Unassembled WGS sequence"/>
</dbReference>
<protein>
    <submittedName>
        <fullName evidence="1">Uncharacterized protein</fullName>
    </submittedName>
</protein>
<dbReference type="EMBL" id="JH767152">
    <property type="protein sequence ID" value="EQC35209.1"/>
    <property type="molecule type" value="Genomic_DNA"/>
</dbReference>
<reference evidence="1 2" key="1">
    <citation type="submission" date="2012-04" db="EMBL/GenBank/DDBJ databases">
        <title>The Genome Sequence of Saprolegnia declina VS20.</title>
        <authorList>
            <consortium name="The Broad Institute Genome Sequencing Platform"/>
            <person name="Russ C."/>
            <person name="Nusbaum C."/>
            <person name="Tyler B."/>
            <person name="van West P."/>
            <person name="Dieguez-Uribeondo J."/>
            <person name="de Bruijn I."/>
            <person name="Tripathy S."/>
            <person name="Jiang R."/>
            <person name="Young S.K."/>
            <person name="Zeng Q."/>
            <person name="Gargeya S."/>
            <person name="Fitzgerald M."/>
            <person name="Haas B."/>
            <person name="Abouelleil A."/>
            <person name="Alvarado L."/>
            <person name="Arachchi H.M."/>
            <person name="Berlin A."/>
            <person name="Chapman S.B."/>
            <person name="Goldberg J."/>
            <person name="Griggs A."/>
            <person name="Gujja S."/>
            <person name="Hansen M."/>
            <person name="Howarth C."/>
            <person name="Imamovic A."/>
            <person name="Larimer J."/>
            <person name="McCowen C."/>
            <person name="Montmayeur A."/>
            <person name="Murphy C."/>
            <person name="Neiman D."/>
            <person name="Pearson M."/>
            <person name="Priest M."/>
            <person name="Roberts A."/>
            <person name="Saif S."/>
            <person name="Shea T."/>
            <person name="Sisk P."/>
            <person name="Sykes S."/>
            <person name="Wortman J."/>
            <person name="Nusbaum C."/>
            <person name="Birren B."/>
        </authorList>
    </citation>
    <scope>NUCLEOTIDE SEQUENCE [LARGE SCALE GENOMIC DNA]</scope>
    <source>
        <strain evidence="1 2">VS20</strain>
    </source>
</reference>
<keyword evidence="2" id="KW-1185">Reference proteome</keyword>
<dbReference type="AlphaFoldDB" id="T0QBC6"/>
<dbReference type="OrthoDB" id="113557at2759"/>
<sequence>MDTPHRSMRFLAKEATVGKMQAPDEETSATTPAKKTVDMADYNMDLDDEALPEVEEDSEVAEPGLALLFKWNDMDMPAFLAAINAPATGNLALPVWLKTHPPNVSFDSFTTDLLEKLKPNANDDRVAPGWIAPNTVEEYGAITAALHDVEVHPFIQAAMAAVPRDNCLAETYHVTLSHNVHPNDRHAPPAPLRRVFL</sequence>
<evidence type="ECO:0000313" key="2">
    <source>
        <dbReference type="Proteomes" id="UP000030762"/>
    </source>
</evidence>
<dbReference type="InParanoid" id="T0QBC6"/>
<dbReference type="eggNOG" id="ENOG502SIQ9">
    <property type="taxonomic scope" value="Eukaryota"/>
</dbReference>
<dbReference type="OMA" id="WIAPNTV"/>
<dbReference type="RefSeq" id="XP_008611493.1">
    <property type="nucleotide sequence ID" value="XM_008613271.1"/>
</dbReference>
<accession>T0QBC6</accession>
<evidence type="ECO:0000313" key="1">
    <source>
        <dbReference type="EMBL" id="EQC35209.1"/>
    </source>
</evidence>